<evidence type="ECO:0000256" key="10">
    <source>
        <dbReference type="PROSITE-ProRule" id="PRU00339"/>
    </source>
</evidence>
<accession>A0A564YRK6</accession>
<dbReference type="SUPFAM" id="SSF48452">
    <property type="entry name" value="TPR-like"/>
    <property type="match status" value="1"/>
</dbReference>
<evidence type="ECO:0000256" key="2">
    <source>
        <dbReference type="ARBA" id="ARBA00004496"/>
    </source>
</evidence>
<dbReference type="PANTHER" id="PTHR45954:SF1">
    <property type="entry name" value="LD33695P"/>
    <property type="match status" value="1"/>
</dbReference>
<dbReference type="GO" id="GO:0001965">
    <property type="term" value="F:G-protein alpha-subunit binding"/>
    <property type="evidence" value="ECO:0007669"/>
    <property type="project" value="TreeGrafter"/>
</dbReference>
<dbReference type="Gene3D" id="1.25.40.10">
    <property type="entry name" value="Tetratricopeptide repeat domain"/>
    <property type="match status" value="2"/>
</dbReference>
<evidence type="ECO:0000256" key="8">
    <source>
        <dbReference type="ARBA" id="ARBA00022803"/>
    </source>
</evidence>
<dbReference type="GO" id="GO:0005886">
    <property type="term" value="C:plasma membrane"/>
    <property type="evidence" value="ECO:0007669"/>
    <property type="project" value="UniProtKB-SubCell"/>
</dbReference>
<evidence type="ECO:0000256" key="3">
    <source>
        <dbReference type="ARBA" id="ARBA00006600"/>
    </source>
</evidence>
<dbReference type="GO" id="GO:0005092">
    <property type="term" value="F:GDP-dissociation inhibitor activity"/>
    <property type="evidence" value="ECO:0007669"/>
    <property type="project" value="TreeGrafter"/>
</dbReference>
<dbReference type="InterPro" id="IPR019734">
    <property type="entry name" value="TPR_rpt"/>
</dbReference>
<evidence type="ECO:0000256" key="5">
    <source>
        <dbReference type="ARBA" id="ARBA00022490"/>
    </source>
</evidence>
<comment type="similarity">
    <text evidence="3">Belongs to the GPSM family.</text>
</comment>
<dbReference type="PROSITE" id="PS50005">
    <property type="entry name" value="TPR"/>
    <property type="match status" value="1"/>
</dbReference>
<keyword evidence="7" id="KW-0677">Repeat</keyword>
<dbReference type="Pfam" id="PF13176">
    <property type="entry name" value="TPR_7"/>
    <property type="match status" value="1"/>
</dbReference>
<dbReference type="Pfam" id="PF13424">
    <property type="entry name" value="TPR_12"/>
    <property type="match status" value="1"/>
</dbReference>
<feature type="region of interest" description="Disordered" evidence="11">
    <location>
        <begin position="655"/>
        <end position="742"/>
    </location>
</feature>
<keyword evidence="6" id="KW-0597">Phosphoprotein</keyword>
<dbReference type="FunFam" id="1.25.40.10:FF:000043">
    <property type="entry name" value="G-protein-signaling modulator 2 isoform X1"/>
    <property type="match status" value="1"/>
</dbReference>
<feature type="region of interest" description="Disordered" evidence="11">
    <location>
        <begin position="582"/>
        <end position="608"/>
    </location>
</feature>
<feature type="compositionally biased region" description="Polar residues" evidence="11">
    <location>
        <begin position="460"/>
        <end position="469"/>
    </location>
</feature>
<feature type="compositionally biased region" description="Polar residues" evidence="11">
    <location>
        <begin position="584"/>
        <end position="596"/>
    </location>
</feature>
<keyword evidence="13" id="KW-1185">Reference proteome</keyword>
<dbReference type="AlphaFoldDB" id="A0A564YRK6"/>
<gene>
    <name evidence="12" type="ORF">WMSIL1_LOCUS8399</name>
</gene>
<dbReference type="PANTHER" id="PTHR45954">
    <property type="entry name" value="LD33695P"/>
    <property type="match status" value="1"/>
</dbReference>
<dbReference type="Proteomes" id="UP000321570">
    <property type="component" value="Unassembled WGS sequence"/>
</dbReference>
<dbReference type="InterPro" id="IPR011990">
    <property type="entry name" value="TPR-like_helical_dom_sf"/>
</dbReference>
<comment type="subcellular location">
    <subcellularLocation>
        <location evidence="1">Cell membrane</location>
    </subcellularLocation>
    <subcellularLocation>
        <location evidence="2">Cytoplasm</location>
    </subcellularLocation>
</comment>
<keyword evidence="4" id="KW-1003">Cell membrane</keyword>
<feature type="region of interest" description="Disordered" evidence="11">
    <location>
        <begin position="442"/>
        <end position="469"/>
    </location>
</feature>
<evidence type="ECO:0000256" key="11">
    <source>
        <dbReference type="SAM" id="MobiDB-lite"/>
    </source>
</evidence>
<evidence type="ECO:0000256" key="1">
    <source>
        <dbReference type="ARBA" id="ARBA00004236"/>
    </source>
</evidence>
<feature type="repeat" description="TPR" evidence="10">
    <location>
        <begin position="127"/>
        <end position="160"/>
    </location>
</feature>
<keyword evidence="9" id="KW-0472">Membrane</keyword>
<dbReference type="PROSITE" id="PS50877">
    <property type="entry name" value="GOLOCO"/>
    <property type="match status" value="3"/>
</dbReference>
<proteinExistence type="inferred from homology"/>
<feature type="compositionally biased region" description="Polar residues" evidence="11">
    <location>
        <begin position="655"/>
        <end position="669"/>
    </location>
</feature>
<feature type="compositionally biased region" description="Polar residues" evidence="11">
    <location>
        <begin position="343"/>
        <end position="377"/>
    </location>
</feature>
<evidence type="ECO:0000313" key="12">
    <source>
        <dbReference type="EMBL" id="VUZ49836.1"/>
    </source>
</evidence>
<name>A0A564YRK6_HYMDI</name>
<dbReference type="GO" id="GO:0000132">
    <property type="term" value="P:establishment of mitotic spindle orientation"/>
    <property type="evidence" value="ECO:0007669"/>
    <property type="project" value="TreeGrafter"/>
</dbReference>
<feature type="compositionally biased region" description="Polar residues" evidence="11">
    <location>
        <begin position="729"/>
        <end position="742"/>
    </location>
</feature>
<keyword evidence="5" id="KW-0963">Cytoplasm</keyword>
<evidence type="ECO:0000256" key="6">
    <source>
        <dbReference type="ARBA" id="ARBA00022553"/>
    </source>
</evidence>
<dbReference type="InterPro" id="IPR052386">
    <property type="entry name" value="GPSM"/>
</dbReference>
<organism evidence="12 13">
    <name type="scientific">Hymenolepis diminuta</name>
    <name type="common">Rat tapeworm</name>
    <dbReference type="NCBI Taxonomy" id="6216"/>
    <lineage>
        <taxon>Eukaryota</taxon>
        <taxon>Metazoa</taxon>
        <taxon>Spiralia</taxon>
        <taxon>Lophotrochozoa</taxon>
        <taxon>Platyhelminthes</taxon>
        <taxon>Cestoda</taxon>
        <taxon>Eucestoda</taxon>
        <taxon>Cyclophyllidea</taxon>
        <taxon>Hymenolepididae</taxon>
        <taxon>Hymenolepis</taxon>
    </lineage>
</organism>
<dbReference type="EMBL" id="CABIJS010000333">
    <property type="protein sequence ID" value="VUZ49836.1"/>
    <property type="molecule type" value="Genomic_DNA"/>
</dbReference>
<dbReference type="GO" id="GO:0005938">
    <property type="term" value="C:cell cortex"/>
    <property type="evidence" value="ECO:0007669"/>
    <property type="project" value="TreeGrafter"/>
</dbReference>
<evidence type="ECO:0000256" key="7">
    <source>
        <dbReference type="ARBA" id="ARBA00022737"/>
    </source>
</evidence>
<dbReference type="InterPro" id="IPR003109">
    <property type="entry name" value="GoLoco_motif"/>
</dbReference>
<evidence type="ECO:0000313" key="13">
    <source>
        <dbReference type="Proteomes" id="UP000321570"/>
    </source>
</evidence>
<dbReference type="SMART" id="SM00028">
    <property type="entry name" value="TPR"/>
    <property type="match status" value="5"/>
</dbReference>
<evidence type="ECO:0000256" key="4">
    <source>
        <dbReference type="ARBA" id="ARBA00022475"/>
    </source>
</evidence>
<feature type="region of interest" description="Disordered" evidence="11">
    <location>
        <begin position="343"/>
        <end position="380"/>
    </location>
</feature>
<protein>
    <submittedName>
        <fullName evidence="12">Uncharacterized protein</fullName>
    </submittedName>
</protein>
<dbReference type="Pfam" id="PF02188">
    <property type="entry name" value="GoLoco"/>
    <property type="match status" value="1"/>
</dbReference>
<sequence>AYRLVNSAVQPKNFSFRQTGDLHGEAKACANLSTCFKMIDKYPESVLCAKRQLEICRRFNDKAAITRALHNLGNAYHAKGRQFIQFSGAHHLGEFTSEAKQDQERALACFQENLALVCELGDRSSEGRAYGNLGNTHYLLGNFREAVEFHKKRLQIAKEFGDLRAQRRAYSNLGNAYIFLAEFGAAARSYKHALGIARQLGDETLQAQACFSLGHSCTLLRDYSAAVVYYLRHLHAAWEARDLVGQGRCQWSLANVYAALGDYQRALRSSLRHRKISIELKDEIGLLASDLMISELKRILGDPSQSNPPAESLSNSSTHLQAAAEARALEQVLLFDADNSQGQSQSQAGLTVPTASPATTTNNGEVVQSTQIETQTPLEQVEELSERELDEELSLATTAAMAVRRKQGENSQENGTIGESVELLSLNEEDEEDFVVVVSPSEPEMSNDVNRTPVNVVDPPNQTSNVADQSDSSELLFDLLFKSQALRMNDQRCDLNTVGNNDNDIDGDGNGILNASGDSLSGENDSFLELLINLQGARMNDQRAEFPGLIRITTTTNSVPNAIPTTAINNDIAFENGMPRNASLEASTPTNATTHGTAAGRMRSASDGLTEGTVPAVIASADQVPSAADELEPGDDFFDMIFRLQQRTRINDQRSVLPSVINNTNGQNNLHRHSDNSNHQDVPTTNTRADDNANGCHDNGNCNSETTPHRLLQRVLSVPGGTKKRRRAGNSNPGGTTKASVA</sequence>
<evidence type="ECO:0000256" key="9">
    <source>
        <dbReference type="ARBA" id="ARBA00023136"/>
    </source>
</evidence>
<reference evidence="12 13" key="1">
    <citation type="submission" date="2019-07" db="EMBL/GenBank/DDBJ databases">
        <authorList>
            <person name="Jastrzebski P J."/>
            <person name="Paukszto L."/>
            <person name="Jastrzebski P J."/>
        </authorList>
    </citation>
    <scope>NUCLEOTIDE SEQUENCE [LARGE SCALE GENOMIC DNA]</scope>
    <source>
        <strain evidence="12 13">WMS-il1</strain>
    </source>
</reference>
<dbReference type="SMART" id="SM00390">
    <property type="entry name" value="GoLoco"/>
    <property type="match status" value="3"/>
</dbReference>
<keyword evidence="8 10" id="KW-0802">TPR repeat</keyword>
<feature type="non-terminal residue" evidence="12">
    <location>
        <position position="1"/>
    </location>
</feature>